<keyword evidence="2" id="KW-1185">Reference proteome</keyword>
<organism evidence="1 2">
    <name type="scientific">Fusarium austroafricanum</name>
    <dbReference type="NCBI Taxonomy" id="2364996"/>
    <lineage>
        <taxon>Eukaryota</taxon>
        <taxon>Fungi</taxon>
        <taxon>Dikarya</taxon>
        <taxon>Ascomycota</taxon>
        <taxon>Pezizomycotina</taxon>
        <taxon>Sordariomycetes</taxon>
        <taxon>Hypocreomycetidae</taxon>
        <taxon>Hypocreales</taxon>
        <taxon>Nectriaceae</taxon>
        <taxon>Fusarium</taxon>
        <taxon>Fusarium concolor species complex</taxon>
    </lineage>
</organism>
<dbReference type="PANTHER" id="PTHR24148">
    <property type="entry name" value="ANKYRIN REPEAT DOMAIN-CONTAINING PROTEIN 39 HOMOLOG-RELATED"/>
    <property type="match status" value="1"/>
</dbReference>
<name>A0A8H4KD73_9HYPO</name>
<evidence type="ECO:0000313" key="2">
    <source>
        <dbReference type="Proteomes" id="UP000605986"/>
    </source>
</evidence>
<evidence type="ECO:0000313" key="1">
    <source>
        <dbReference type="EMBL" id="KAF4448055.1"/>
    </source>
</evidence>
<dbReference type="PANTHER" id="PTHR24148:SF64">
    <property type="entry name" value="HETEROKARYON INCOMPATIBILITY DOMAIN-CONTAINING PROTEIN"/>
    <property type="match status" value="1"/>
</dbReference>
<accession>A0A8H4KD73</accession>
<comment type="caution">
    <text evidence="1">The sequence shown here is derived from an EMBL/GenBank/DDBJ whole genome shotgun (WGS) entry which is preliminary data.</text>
</comment>
<dbReference type="Proteomes" id="UP000605986">
    <property type="component" value="Unassembled WGS sequence"/>
</dbReference>
<protein>
    <submittedName>
        <fullName evidence="1">Uncharacterized protein</fullName>
    </submittedName>
</protein>
<proteinExistence type="predicted"/>
<gene>
    <name evidence="1" type="ORF">F53441_8486</name>
</gene>
<dbReference type="OrthoDB" id="2157530at2759"/>
<dbReference type="EMBL" id="JAADJG010000361">
    <property type="protein sequence ID" value="KAF4448055.1"/>
    <property type="molecule type" value="Genomic_DNA"/>
</dbReference>
<dbReference type="InterPro" id="IPR052895">
    <property type="entry name" value="HetReg/Transcr_Mod"/>
</dbReference>
<dbReference type="AlphaFoldDB" id="A0A8H4KD73"/>
<sequence length="104" mass="11724">MALYSTWNRAASDPRDKVIGLLGLVKRRDDLKPEYSWPVEKVYRAAMRAALLEEGNLNCLGLISEAKGSRNKNLASWVPDFAVHSEPFQDYMTSLSKILSKQPV</sequence>
<reference evidence="1" key="1">
    <citation type="submission" date="2020-01" db="EMBL/GenBank/DDBJ databases">
        <title>Identification and distribution of gene clusters putatively required for synthesis of sphingolipid metabolism inhibitors in phylogenetically diverse species of the filamentous fungus Fusarium.</title>
        <authorList>
            <person name="Kim H.-S."/>
            <person name="Busman M."/>
            <person name="Brown D.W."/>
            <person name="Divon H."/>
            <person name="Uhlig S."/>
            <person name="Proctor R.H."/>
        </authorList>
    </citation>
    <scope>NUCLEOTIDE SEQUENCE</scope>
    <source>
        <strain evidence="1">NRRL 53441</strain>
    </source>
</reference>